<gene>
    <name evidence="1" type="ORF">GXP67_33390</name>
</gene>
<dbReference type="Proteomes" id="UP000480178">
    <property type="component" value="Chromosome"/>
</dbReference>
<organism evidence="1 2">
    <name type="scientific">Rhodocytophaga rosea</name>
    <dbReference type="NCBI Taxonomy" id="2704465"/>
    <lineage>
        <taxon>Bacteria</taxon>
        <taxon>Pseudomonadati</taxon>
        <taxon>Bacteroidota</taxon>
        <taxon>Cytophagia</taxon>
        <taxon>Cytophagales</taxon>
        <taxon>Rhodocytophagaceae</taxon>
        <taxon>Rhodocytophaga</taxon>
    </lineage>
</organism>
<protein>
    <submittedName>
        <fullName evidence="1">Uncharacterized protein</fullName>
    </submittedName>
</protein>
<dbReference type="KEGG" id="rhoz:GXP67_33390"/>
<proteinExistence type="predicted"/>
<reference evidence="1 2" key="1">
    <citation type="submission" date="2020-01" db="EMBL/GenBank/DDBJ databases">
        <authorList>
            <person name="Kim M.K."/>
        </authorList>
    </citation>
    <scope>NUCLEOTIDE SEQUENCE [LARGE SCALE GENOMIC DNA]</scope>
    <source>
        <strain evidence="1 2">172606-1</strain>
    </source>
</reference>
<dbReference type="AlphaFoldDB" id="A0A6C0GSR5"/>
<evidence type="ECO:0000313" key="1">
    <source>
        <dbReference type="EMBL" id="QHT71201.1"/>
    </source>
</evidence>
<dbReference type="RefSeq" id="WP_162447141.1">
    <property type="nucleotide sequence ID" value="NZ_CP048222.1"/>
</dbReference>
<keyword evidence="2" id="KW-1185">Reference proteome</keyword>
<evidence type="ECO:0000313" key="2">
    <source>
        <dbReference type="Proteomes" id="UP000480178"/>
    </source>
</evidence>
<accession>A0A6C0GSR5</accession>
<name>A0A6C0GSR5_9BACT</name>
<sequence>MNESYPFEERLVSYLYETFPDAQDIPNEQMLSTVLNLLEKASHYGFEAEDDQAVYIVTAYLLGVDFDNEFPAAAHILTDPAFSAAEKAEQLQTWTQELLKTLEEEQATTTILPPQEPIPHAATIDTYLEMQEDSAPFREKAEWVVQLLISGNITGFKENFSPNFLRQLGAAEVEKVCTTIFLPFFSGAEKLSNSATVTMTTDAFGSTGYAFYLSFINQHEEKHFVIYMVSEDNRIVVANLLPNKTYQDMH</sequence>
<dbReference type="EMBL" id="CP048222">
    <property type="protein sequence ID" value="QHT71201.1"/>
    <property type="molecule type" value="Genomic_DNA"/>
</dbReference>